<feature type="domain" description="DUF4007" evidence="1">
    <location>
        <begin position="5"/>
        <end position="289"/>
    </location>
</feature>
<organism evidence="2">
    <name type="scientific">Siphoviridae sp. ctg0K17</name>
    <dbReference type="NCBI Taxonomy" id="2825600"/>
    <lineage>
        <taxon>Viruses</taxon>
        <taxon>Duplodnaviria</taxon>
        <taxon>Heunggongvirae</taxon>
        <taxon>Uroviricota</taxon>
        <taxon>Caudoviricetes</taxon>
    </lineage>
</organism>
<dbReference type="InterPro" id="IPR025248">
    <property type="entry name" value="DUF4007"/>
</dbReference>
<dbReference type="EMBL" id="BK015522">
    <property type="protein sequence ID" value="DAE10866.1"/>
    <property type="molecule type" value="Genomic_DNA"/>
</dbReference>
<sequence>MLIKKHGSFYLRNGWPTKCINAVSHEPYIFSPSAEHEAVDELGVGRVMVKAMRYWMNVLGLSSETHNARGVNTQLTDLAQLIVENDIYCQKIGTLWVLHRNLATNIDNATAWYWGFNEYNEPKFSKESFSDGLEAFLMSHGNSYARKAVEQEFDCFKNTYLSNKEFEISRILDEDTVAFFAPLQLIKLSGKNEYEKNPTHYSAIPVEVLLYCIIMDNSKFLEANNQLSFDTIRYSTNQVGCYFNLSDSSLMMLLQIAENRGYIKLFNNFGSRYIELLDRDALGYLRKYYEQ</sequence>
<protein>
    <recommendedName>
        <fullName evidence="1">DUF4007 domain-containing protein</fullName>
    </recommendedName>
</protein>
<evidence type="ECO:0000259" key="1">
    <source>
        <dbReference type="Pfam" id="PF13182"/>
    </source>
</evidence>
<evidence type="ECO:0000313" key="2">
    <source>
        <dbReference type="EMBL" id="DAE10866.1"/>
    </source>
</evidence>
<reference evidence="2" key="1">
    <citation type="journal article" date="2021" name="Proc. Natl. Acad. Sci. U.S.A.">
        <title>A Catalog of Tens of Thousands of Viruses from Human Metagenomes Reveals Hidden Associations with Chronic Diseases.</title>
        <authorList>
            <person name="Tisza M.J."/>
            <person name="Buck C.B."/>
        </authorList>
    </citation>
    <scope>NUCLEOTIDE SEQUENCE</scope>
    <source>
        <strain evidence="2">Ctg0K17</strain>
    </source>
</reference>
<name>A0A8S5PVE6_9CAUD</name>
<accession>A0A8S5PVE6</accession>
<dbReference type="Pfam" id="PF13182">
    <property type="entry name" value="DUF4007"/>
    <property type="match status" value="1"/>
</dbReference>
<proteinExistence type="predicted"/>